<dbReference type="EMBL" id="AKWZ02000010">
    <property type="protein sequence ID" value="EPG73618.1"/>
    <property type="molecule type" value="Genomic_DNA"/>
</dbReference>
<reference evidence="1" key="1">
    <citation type="submission" date="2013-04" db="EMBL/GenBank/DDBJ databases">
        <authorList>
            <person name="Harkins D.M."/>
            <person name="Durkin A.S."/>
            <person name="Selengut J.D."/>
            <person name="Sanka R."/>
            <person name="DePew J."/>
            <person name="Purushe J."/>
            <person name="Ahmed A."/>
            <person name="van der Linden H."/>
            <person name="Goris M.G.A."/>
            <person name="Hartskeerl R.A."/>
            <person name="Vinetz J.M."/>
            <person name="Sutton G.G."/>
            <person name="Nelson W.C."/>
            <person name="Fouts D.E."/>
        </authorList>
    </citation>
    <scope>NUCLEOTIDE SEQUENCE [LARGE SCALE GENOMIC DNA]</scope>
    <source>
        <strain evidence="1">BUT 6</strain>
    </source>
</reference>
<dbReference type="OrthoDB" id="339011at2"/>
<accession>S3UWI5</accession>
<proteinExistence type="predicted"/>
<evidence type="ECO:0000313" key="2">
    <source>
        <dbReference type="Proteomes" id="UP000014540"/>
    </source>
</evidence>
<dbReference type="Proteomes" id="UP000014540">
    <property type="component" value="Unassembled WGS sequence"/>
</dbReference>
<name>S3UWI5_9LEPT</name>
<dbReference type="AlphaFoldDB" id="S3UWI5"/>
<evidence type="ECO:0008006" key="3">
    <source>
        <dbReference type="Google" id="ProtNLM"/>
    </source>
</evidence>
<dbReference type="RefSeq" id="WP_016550095.1">
    <property type="nucleotide sequence ID" value="NZ_AKWZ02000010.1"/>
</dbReference>
<comment type="caution">
    <text evidence="1">The sequence shown here is derived from an EMBL/GenBank/DDBJ whole genome shotgun (WGS) entry which is preliminary data.</text>
</comment>
<protein>
    <recommendedName>
        <fullName evidence="3">Tetratricopeptide repeat protein</fullName>
    </recommendedName>
</protein>
<dbReference type="STRING" id="1193011.LEP1GSC058_2402"/>
<organism evidence="1 2">
    <name type="scientific">Leptospira fainei serovar Hurstbridge str. BUT 6</name>
    <dbReference type="NCBI Taxonomy" id="1193011"/>
    <lineage>
        <taxon>Bacteria</taxon>
        <taxon>Pseudomonadati</taxon>
        <taxon>Spirochaetota</taxon>
        <taxon>Spirochaetia</taxon>
        <taxon>Leptospirales</taxon>
        <taxon>Leptospiraceae</taxon>
        <taxon>Leptospira</taxon>
    </lineage>
</organism>
<keyword evidence="2" id="KW-1185">Reference proteome</keyword>
<sequence>MLYQPRHRSYKKKANYKPLVFFLLILALAGTAFFFRQDIRNLFAGDRRLLLEKERKILQDGILKAEPKENEIKEFRSLSKDFASTNPKDGISYHYLALSGYYEFLLLGFRFDSGTLSKIAYTGFDQFLSEDASYLPLVEDSYRNALRAQAIDTEFKESTDNRYLIAFGEAVRQKLSRAALNKLLVSIDPTKLSPELRIGYAWTCLLGSSLSGNTEFLRTTLTQPEVSGPLLLSAREADFLTALSEFRAGQYVSSLALLRKVRNANEDFLTGSSKILEARIFYYQNLPPKALALLEEYYPTAGDRKEEVLNLAKEILGKNPTLKTNLPIEE</sequence>
<gene>
    <name evidence="1" type="ORF">LEP1GSC058_2402</name>
</gene>
<evidence type="ECO:0000313" key="1">
    <source>
        <dbReference type="EMBL" id="EPG73618.1"/>
    </source>
</evidence>